<comment type="caution">
    <text evidence="1">The sequence shown here is derived from an EMBL/GenBank/DDBJ whole genome shotgun (WGS) entry which is preliminary data.</text>
</comment>
<dbReference type="EMBL" id="JBJQOH010000007">
    <property type="protein sequence ID" value="KAL3679187.1"/>
    <property type="molecule type" value="Genomic_DNA"/>
</dbReference>
<sequence length="552" mass="62590">MRVLFIPNSTDESTSQLDILDAALEPFIREYVDLFVNGIHVDYAYPIELVDASTSVSRSFTLRCMLVMFSGDHPAQCKFAGFSTGGLTGCMRCECLSRWKSRPGVGLGGIVEYHDKRKCYRYPPRARSIQPLEEAAMEIARCETAAQRKEVTRRSGVVGKTRAWRLVRGVGLDFSRDLTFDSMHVLALCLFKKYIELLRKGAASSPQSKTALSRTMVEVTTAKPSSITGRWPKDIFNRLGYFKAEECSKFIIYCVSHILHELGYHTGSALYQLGLLLIQKARMFYLLHRSGDGWTADSLDRCKFALASWRIRSEELLGPNSSVLEHIWEDDDGLLPHERAVRLLHSHMRFSMNRLHERTLEDECQPWHSEGVCVVTTQKDTNLIWEMASDNRSTICASNVLRTGIGIGSKRSKVCTIQRGLKVYLTRFWRESEATSRGEEILEISDRIVQLKTVLIRRKTTVDSQESRLAWLEGSRQKTERLRTIYLKSWKTGWTALPRGKSEERSRLLGSVKMIWVRGSSGLALAALQSLLGICYTSAEISPSLHTAEISR</sequence>
<dbReference type="Proteomes" id="UP001633002">
    <property type="component" value="Unassembled WGS sequence"/>
</dbReference>
<accession>A0ABD3GJ01</accession>
<gene>
    <name evidence="1" type="ORF">R1sor_022143</name>
</gene>
<dbReference type="AlphaFoldDB" id="A0ABD3GJ01"/>
<evidence type="ECO:0000313" key="2">
    <source>
        <dbReference type="Proteomes" id="UP001633002"/>
    </source>
</evidence>
<organism evidence="1 2">
    <name type="scientific">Riccia sorocarpa</name>
    <dbReference type="NCBI Taxonomy" id="122646"/>
    <lineage>
        <taxon>Eukaryota</taxon>
        <taxon>Viridiplantae</taxon>
        <taxon>Streptophyta</taxon>
        <taxon>Embryophyta</taxon>
        <taxon>Marchantiophyta</taxon>
        <taxon>Marchantiopsida</taxon>
        <taxon>Marchantiidae</taxon>
        <taxon>Marchantiales</taxon>
        <taxon>Ricciaceae</taxon>
        <taxon>Riccia</taxon>
    </lineage>
</organism>
<protein>
    <submittedName>
        <fullName evidence="1">Uncharacterized protein</fullName>
    </submittedName>
</protein>
<keyword evidence="2" id="KW-1185">Reference proteome</keyword>
<name>A0ABD3GJ01_9MARC</name>
<evidence type="ECO:0000313" key="1">
    <source>
        <dbReference type="EMBL" id="KAL3679187.1"/>
    </source>
</evidence>
<reference evidence="1 2" key="1">
    <citation type="submission" date="2024-09" db="EMBL/GenBank/DDBJ databases">
        <title>Chromosome-scale assembly of Riccia sorocarpa.</title>
        <authorList>
            <person name="Paukszto L."/>
        </authorList>
    </citation>
    <scope>NUCLEOTIDE SEQUENCE [LARGE SCALE GENOMIC DNA]</scope>
    <source>
        <strain evidence="1">LP-2024</strain>
        <tissue evidence="1">Aerial parts of the thallus</tissue>
    </source>
</reference>
<proteinExistence type="predicted"/>